<dbReference type="Proteomes" id="UP000222542">
    <property type="component" value="Unassembled WGS sequence"/>
</dbReference>
<reference evidence="1 2" key="2">
    <citation type="journal article" date="2017" name="Genome Biol.">
        <title>New reference genome sequences of hot pepper reveal the massive evolution of plant disease-resistance genes by retroduplication.</title>
        <authorList>
            <person name="Kim S."/>
            <person name="Park J."/>
            <person name="Yeom S.I."/>
            <person name="Kim Y.M."/>
            <person name="Seo E."/>
            <person name="Kim K.T."/>
            <person name="Kim M.S."/>
            <person name="Lee J.M."/>
            <person name="Cheong K."/>
            <person name="Shin H.S."/>
            <person name="Kim S.B."/>
            <person name="Han K."/>
            <person name="Lee J."/>
            <person name="Park M."/>
            <person name="Lee H.A."/>
            <person name="Lee H.Y."/>
            <person name="Lee Y."/>
            <person name="Oh S."/>
            <person name="Lee J.H."/>
            <person name="Choi E."/>
            <person name="Choi E."/>
            <person name="Lee S.E."/>
            <person name="Jeon J."/>
            <person name="Kim H."/>
            <person name="Choi G."/>
            <person name="Song H."/>
            <person name="Lee J."/>
            <person name="Lee S.C."/>
            <person name="Kwon J.K."/>
            <person name="Lee H.Y."/>
            <person name="Koo N."/>
            <person name="Hong Y."/>
            <person name="Kim R.W."/>
            <person name="Kang W.H."/>
            <person name="Huh J.H."/>
            <person name="Kang B.C."/>
            <person name="Yang T.J."/>
            <person name="Lee Y.H."/>
            <person name="Bennetzen J.L."/>
            <person name="Choi D."/>
        </authorList>
    </citation>
    <scope>NUCLEOTIDE SEQUENCE [LARGE SCALE GENOMIC DNA]</scope>
    <source>
        <strain evidence="2">cv. CM334</strain>
    </source>
</reference>
<accession>A0A2G2ZNG2</accession>
<reference evidence="1 2" key="1">
    <citation type="journal article" date="2014" name="Nat. Genet.">
        <title>Genome sequence of the hot pepper provides insights into the evolution of pungency in Capsicum species.</title>
        <authorList>
            <person name="Kim S."/>
            <person name="Park M."/>
            <person name="Yeom S.I."/>
            <person name="Kim Y.M."/>
            <person name="Lee J.M."/>
            <person name="Lee H.A."/>
            <person name="Seo E."/>
            <person name="Choi J."/>
            <person name="Cheong K."/>
            <person name="Kim K.T."/>
            <person name="Jung K."/>
            <person name="Lee G.W."/>
            <person name="Oh S.K."/>
            <person name="Bae C."/>
            <person name="Kim S.B."/>
            <person name="Lee H.Y."/>
            <person name="Kim S.Y."/>
            <person name="Kim M.S."/>
            <person name="Kang B.C."/>
            <person name="Jo Y.D."/>
            <person name="Yang H.B."/>
            <person name="Jeong H.J."/>
            <person name="Kang W.H."/>
            <person name="Kwon J.K."/>
            <person name="Shin C."/>
            <person name="Lim J.Y."/>
            <person name="Park J.H."/>
            <person name="Huh J.H."/>
            <person name="Kim J.S."/>
            <person name="Kim B.D."/>
            <person name="Cohen O."/>
            <person name="Paran I."/>
            <person name="Suh M.C."/>
            <person name="Lee S.B."/>
            <person name="Kim Y.K."/>
            <person name="Shin Y."/>
            <person name="Noh S.J."/>
            <person name="Park J."/>
            <person name="Seo Y.S."/>
            <person name="Kwon S.Y."/>
            <person name="Kim H.A."/>
            <person name="Park J.M."/>
            <person name="Kim H.J."/>
            <person name="Choi S.B."/>
            <person name="Bosland P.W."/>
            <person name="Reeves G."/>
            <person name="Jo S.H."/>
            <person name="Lee B.W."/>
            <person name="Cho H.T."/>
            <person name="Choi H.S."/>
            <person name="Lee M.S."/>
            <person name="Yu Y."/>
            <person name="Do Choi Y."/>
            <person name="Park B.S."/>
            <person name="van Deynze A."/>
            <person name="Ashrafi H."/>
            <person name="Hill T."/>
            <person name="Kim W.T."/>
            <person name="Pai H.S."/>
            <person name="Ahn H.K."/>
            <person name="Yeam I."/>
            <person name="Giovannoni J.J."/>
            <person name="Rose J.K."/>
            <person name="Sorensen I."/>
            <person name="Lee S.J."/>
            <person name="Kim R.W."/>
            <person name="Choi I.Y."/>
            <person name="Choi B.S."/>
            <person name="Lim J.S."/>
            <person name="Lee Y.H."/>
            <person name="Choi D."/>
        </authorList>
    </citation>
    <scope>NUCLEOTIDE SEQUENCE [LARGE SCALE GENOMIC DNA]</scope>
    <source>
        <strain evidence="2">cv. CM334</strain>
    </source>
</reference>
<sequence length="99" mass="10905">MMKPCQLNVPPLLPSKSPISAVAVSEVESPVLVPFTIVAEVPDIVDLQALQNLREKLKNVDLHKLPAELLPCVPSLPNMPDLHKLREDLLQLLSNCLPE</sequence>
<proteinExistence type="predicted"/>
<evidence type="ECO:0000313" key="1">
    <source>
        <dbReference type="EMBL" id="PHT83526.1"/>
    </source>
</evidence>
<dbReference type="EMBL" id="AYRZ02000004">
    <property type="protein sequence ID" value="PHT83526.1"/>
    <property type="molecule type" value="Genomic_DNA"/>
</dbReference>
<name>A0A2G2ZNG2_CAPAN</name>
<protein>
    <submittedName>
        <fullName evidence="1">Uncharacterized protein</fullName>
    </submittedName>
</protein>
<evidence type="ECO:0000313" key="2">
    <source>
        <dbReference type="Proteomes" id="UP000222542"/>
    </source>
</evidence>
<dbReference type="AlphaFoldDB" id="A0A2G2ZNG2"/>
<comment type="caution">
    <text evidence="1">The sequence shown here is derived from an EMBL/GenBank/DDBJ whole genome shotgun (WGS) entry which is preliminary data.</text>
</comment>
<keyword evidence="2" id="KW-1185">Reference proteome</keyword>
<organism evidence="1 2">
    <name type="scientific">Capsicum annuum</name>
    <name type="common">Capsicum pepper</name>
    <dbReference type="NCBI Taxonomy" id="4072"/>
    <lineage>
        <taxon>Eukaryota</taxon>
        <taxon>Viridiplantae</taxon>
        <taxon>Streptophyta</taxon>
        <taxon>Embryophyta</taxon>
        <taxon>Tracheophyta</taxon>
        <taxon>Spermatophyta</taxon>
        <taxon>Magnoliopsida</taxon>
        <taxon>eudicotyledons</taxon>
        <taxon>Gunneridae</taxon>
        <taxon>Pentapetalae</taxon>
        <taxon>asterids</taxon>
        <taxon>lamiids</taxon>
        <taxon>Solanales</taxon>
        <taxon>Solanaceae</taxon>
        <taxon>Solanoideae</taxon>
        <taxon>Capsiceae</taxon>
        <taxon>Capsicum</taxon>
    </lineage>
</organism>
<dbReference type="Gramene" id="PHT83526">
    <property type="protein sequence ID" value="PHT83526"/>
    <property type="gene ID" value="T459_11969"/>
</dbReference>
<gene>
    <name evidence="1" type="ORF">T459_11969</name>
</gene>